<comment type="caution">
    <text evidence="13">The sequence shown here is derived from an EMBL/GenBank/DDBJ whole genome shotgun (WGS) entry which is preliminary data.</text>
</comment>
<name>A0A3A1YNF6_9GAMM</name>
<evidence type="ECO:0000256" key="8">
    <source>
        <dbReference type="ARBA" id="ARBA00022801"/>
    </source>
</evidence>
<evidence type="ECO:0000256" key="10">
    <source>
        <dbReference type="HAMAP-Rule" id="MF_00104"/>
    </source>
</evidence>
<feature type="binding site" evidence="10">
    <location>
        <position position="53"/>
    </location>
    <ligand>
        <name>Mg(2+)</name>
        <dbReference type="ChEBI" id="CHEBI:18420"/>
    </ligand>
</feature>
<keyword evidence="10" id="KW-0699">rRNA-binding</keyword>
<proteinExistence type="inferred from homology"/>
<dbReference type="GO" id="GO:0006397">
    <property type="term" value="P:mRNA processing"/>
    <property type="evidence" value="ECO:0007669"/>
    <property type="project" value="UniProtKB-UniRule"/>
</dbReference>
<dbReference type="SMART" id="SM00535">
    <property type="entry name" value="RIBOc"/>
    <property type="match status" value="1"/>
</dbReference>
<dbReference type="SUPFAM" id="SSF69065">
    <property type="entry name" value="RNase III domain-like"/>
    <property type="match status" value="1"/>
</dbReference>
<dbReference type="GO" id="GO:0046872">
    <property type="term" value="F:metal ion binding"/>
    <property type="evidence" value="ECO:0007669"/>
    <property type="project" value="UniProtKB-KW"/>
</dbReference>
<keyword evidence="4 10" id="KW-0507">mRNA processing</keyword>
<dbReference type="GO" id="GO:0004525">
    <property type="term" value="F:ribonuclease III activity"/>
    <property type="evidence" value="ECO:0007669"/>
    <property type="project" value="UniProtKB-UniRule"/>
</dbReference>
<keyword evidence="6 10" id="KW-0540">Nuclease</keyword>
<comment type="function">
    <text evidence="10">Digests double-stranded RNA. Involved in the processing of primary rRNA transcript to yield the immediate precursors to the large and small rRNAs (23S and 16S). Processes some mRNAs, and tRNAs when they are encoded in the rRNA operon. Processes pre-crRNA and tracrRNA of type II CRISPR loci if present in the organism.</text>
</comment>
<dbReference type="GO" id="GO:0006364">
    <property type="term" value="P:rRNA processing"/>
    <property type="evidence" value="ECO:0007669"/>
    <property type="project" value="UniProtKB-UniRule"/>
</dbReference>
<dbReference type="CDD" id="cd10845">
    <property type="entry name" value="DSRM_RNAse_III_family"/>
    <property type="match status" value="1"/>
</dbReference>
<dbReference type="GO" id="GO:0005737">
    <property type="term" value="C:cytoplasm"/>
    <property type="evidence" value="ECO:0007669"/>
    <property type="project" value="UniProtKB-SubCell"/>
</dbReference>
<evidence type="ECO:0000259" key="12">
    <source>
        <dbReference type="PROSITE" id="PS50142"/>
    </source>
</evidence>
<comment type="catalytic activity">
    <reaction evidence="1 10">
        <text>Endonucleolytic cleavage to 5'-phosphomonoester.</text>
        <dbReference type="EC" id="3.1.26.3"/>
    </reaction>
</comment>
<comment type="subcellular location">
    <subcellularLocation>
        <location evidence="10">Cytoplasm</location>
    </subcellularLocation>
</comment>
<reference evidence="13 14" key="1">
    <citation type="submission" date="2017-08" db="EMBL/GenBank/DDBJ databases">
        <title>Reclassification of Bisgaard taxon 37 and 44.</title>
        <authorList>
            <person name="Christensen H."/>
        </authorList>
    </citation>
    <scope>NUCLEOTIDE SEQUENCE [LARGE SCALE GENOMIC DNA]</scope>
    <source>
        <strain evidence="13 14">111</strain>
    </source>
</reference>
<dbReference type="Pfam" id="PF00035">
    <property type="entry name" value="dsrm"/>
    <property type="match status" value="1"/>
</dbReference>
<keyword evidence="3 10" id="KW-0698">rRNA processing</keyword>
<dbReference type="GO" id="GO:0019843">
    <property type="term" value="F:rRNA binding"/>
    <property type="evidence" value="ECO:0007669"/>
    <property type="project" value="UniProtKB-KW"/>
</dbReference>
<feature type="binding site" evidence="10">
    <location>
        <position position="129"/>
    </location>
    <ligand>
        <name>Mg(2+)</name>
        <dbReference type="ChEBI" id="CHEBI:18420"/>
    </ligand>
</feature>
<dbReference type="Gene3D" id="3.30.160.20">
    <property type="match status" value="1"/>
</dbReference>
<keyword evidence="5 10" id="KW-0819">tRNA processing</keyword>
<dbReference type="Proteomes" id="UP000265916">
    <property type="component" value="Unassembled WGS sequence"/>
</dbReference>
<evidence type="ECO:0000313" key="14">
    <source>
        <dbReference type="Proteomes" id="UP000265916"/>
    </source>
</evidence>
<feature type="active site" evidence="10">
    <location>
        <position position="57"/>
    </location>
</feature>
<dbReference type="InterPro" id="IPR014720">
    <property type="entry name" value="dsRBD_dom"/>
</dbReference>
<evidence type="ECO:0000256" key="7">
    <source>
        <dbReference type="ARBA" id="ARBA00022759"/>
    </source>
</evidence>
<evidence type="ECO:0000256" key="2">
    <source>
        <dbReference type="ARBA" id="ARBA00010183"/>
    </source>
</evidence>
<dbReference type="PROSITE" id="PS50137">
    <property type="entry name" value="DS_RBD"/>
    <property type="match status" value="1"/>
</dbReference>
<dbReference type="GO" id="GO:0003725">
    <property type="term" value="F:double-stranded RNA binding"/>
    <property type="evidence" value="ECO:0007669"/>
    <property type="project" value="TreeGrafter"/>
</dbReference>
<evidence type="ECO:0000256" key="9">
    <source>
        <dbReference type="ARBA" id="ARBA00022884"/>
    </source>
</evidence>
<keyword evidence="10" id="KW-0479">Metal-binding</keyword>
<dbReference type="Pfam" id="PF14622">
    <property type="entry name" value="Ribonucleas_3_3"/>
    <property type="match status" value="1"/>
</dbReference>
<dbReference type="RefSeq" id="WP_119530266.1">
    <property type="nucleotide sequence ID" value="NZ_JBHSSP010000037.1"/>
</dbReference>
<keyword evidence="9 10" id="KW-0694">RNA-binding</keyword>
<dbReference type="CDD" id="cd00593">
    <property type="entry name" value="RIBOc"/>
    <property type="match status" value="1"/>
</dbReference>
<dbReference type="PANTHER" id="PTHR11207">
    <property type="entry name" value="RIBONUCLEASE III"/>
    <property type="match status" value="1"/>
</dbReference>
<evidence type="ECO:0000259" key="11">
    <source>
        <dbReference type="PROSITE" id="PS50137"/>
    </source>
</evidence>
<feature type="active site" evidence="10">
    <location>
        <position position="129"/>
    </location>
</feature>
<comment type="cofactor">
    <cofactor evidence="10">
        <name>Mg(2+)</name>
        <dbReference type="ChEBI" id="CHEBI:18420"/>
    </cofactor>
</comment>
<feature type="binding site" evidence="10">
    <location>
        <position position="126"/>
    </location>
    <ligand>
        <name>Mg(2+)</name>
        <dbReference type="ChEBI" id="CHEBI:18420"/>
    </ligand>
</feature>
<dbReference type="AlphaFoldDB" id="A0A3A1YNF6"/>
<feature type="domain" description="RNase III" evidence="12">
    <location>
        <begin position="17"/>
        <end position="140"/>
    </location>
</feature>
<evidence type="ECO:0000256" key="4">
    <source>
        <dbReference type="ARBA" id="ARBA00022664"/>
    </source>
</evidence>
<feature type="domain" description="DRBM" evidence="11">
    <location>
        <begin position="169"/>
        <end position="239"/>
    </location>
</feature>
<dbReference type="GO" id="GO:0010468">
    <property type="term" value="P:regulation of gene expression"/>
    <property type="evidence" value="ECO:0007669"/>
    <property type="project" value="TreeGrafter"/>
</dbReference>
<dbReference type="FunFam" id="1.10.1520.10:FF:000001">
    <property type="entry name" value="Ribonuclease 3"/>
    <property type="match status" value="1"/>
</dbReference>
<keyword evidence="10" id="KW-0460">Magnesium</keyword>
<dbReference type="Gene3D" id="1.10.1520.10">
    <property type="entry name" value="Ribonuclease III domain"/>
    <property type="match status" value="1"/>
</dbReference>
<evidence type="ECO:0000256" key="6">
    <source>
        <dbReference type="ARBA" id="ARBA00022722"/>
    </source>
</evidence>
<dbReference type="InterPro" id="IPR011907">
    <property type="entry name" value="RNase_III"/>
</dbReference>
<evidence type="ECO:0000256" key="5">
    <source>
        <dbReference type="ARBA" id="ARBA00022694"/>
    </source>
</evidence>
<dbReference type="EC" id="3.1.26.3" evidence="10"/>
<dbReference type="PROSITE" id="PS50142">
    <property type="entry name" value="RNASE_3_2"/>
    <property type="match status" value="1"/>
</dbReference>
<protein>
    <recommendedName>
        <fullName evidence="10">Ribonuclease 3</fullName>
        <ecNumber evidence="10">3.1.26.3</ecNumber>
    </recommendedName>
    <alternativeName>
        <fullName evidence="10">Ribonuclease III</fullName>
        <shortName evidence="10">RNase III</shortName>
    </alternativeName>
</protein>
<evidence type="ECO:0000256" key="3">
    <source>
        <dbReference type="ARBA" id="ARBA00022552"/>
    </source>
</evidence>
<dbReference type="PANTHER" id="PTHR11207:SF0">
    <property type="entry name" value="RIBONUCLEASE 3"/>
    <property type="match status" value="1"/>
</dbReference>
<dbReference type="InterPro" id="IPR036389">
    <property type="entry name" value="RNase_III_sf"/>
</dbReference>
<keyword evidence="8 10" id="KW-0378">Hydrolase</keyword>
<organism evidence="13 14">
    <name type="scientific">Psittacicella hinzii</name>
    <dbReference type="NCBI Taxonomy" id="2028575"/>
    <lineage>
        <taxon>Bacteria</taxon>
        <taxon>Pseudomonadati</taxon>
        <taxon>Pseudomonadota</taxon>
        <taxon>Gammaproteobacteria</taxon>
        <taxon>Pasteurellales</taxon>
        <taxon>Psittacicellaceae</taxon>
        <taxon>Psittacicella</taxon>
    </lineage>
</organism>
<sequence length="254" mass="29213">MPQQNYLTAENAADDELYTLEKKLEYKFKNIHHLRVATTHSSFCNTENYERYEFLGDSIVNFVIGKYLFNTIKDVDEGALTKMRSALICGASLCDIARKLNLGYYIRLAKGEIQNNGRTRDSILEDTVEAICAAIYLDSGSFEVTEKAVLNIFKDNLRQKESFRTGYRDPKTLLQEIVQEIFKNKPTYVLVRTEGKSHNQTFYAECLINELGFKTPGVGKNKRKAEQEAAMLMIRKLRETNTLSQEQLDKIQHI</sequence>
<dbReference type="OrthoDB" id="9805026at2"/>
<comment type="similarity">
    <text evidence="2">Belongs to the ribonuclease III family.</text>
</comment>
<dbReference type="SMART" id="SM00358">
    <property type="entry name" value="DSRM"/>
    <property type="match status" value="1"/>
</dbReference>
<comment type="subunit">
    <text evidence="10">Homodimer.</text>
</comment>
<evidence type="ECO:0000313" key="13">
    <source>
        <dbReference type="EMBL" id="RIY39692.1"/>
    </source>
</evidence>
<accession>A0A3A1YNF6</accession>
<dbReference type="EMBL" id="NRJG01000028">
    <property type="protein sequence ID" value="RIY39692.1"/>
    <property type="molecule type" value="Genomic_DNA"/>
</dbReference>
<dbReference type="NCBIfam" id="TIGR02191">
    <property type="entry name" value="RNaseIII"/>
    <property type="match status" value="1"/>
</dbReference>
<gene>
    <name evidence="10" type="primary">rnc</name>
    <name evidence="13" type="ORF">CKF58_01725</name>
</gene>
<dbReference type="HAMAP" id="MF_00104">
    <property type="entry name" value="RNase_III"/>
    <property type="match status" value="1"/>
</dbReference>
<dbReference type="GO" id="GO:0008033">
    <property type="term" value="P:tRNA processing"/>
    <property type="evidence" value="ECO:0007669"/>
    <property type="project" value="UniProtKB-KW"/>
</dbReference>
<dbReference type="InterPro" id="IPR000999">
    <property type="entry name" value="RNase_III_dom"/>
</dbReference>
<keyword evidence="7 10" id="KW-0255">Endonuclease</keyword>
<keyword evidence="10" id="KW-0963">Cytoplasm</keyword>
<keyword evidence="14" id="KW-1185">Reference proteome</keyword>
<dbReference type="SUPFAM" id="SSF54768">
    <property type="entry name" value="dsRNA-binding domain-like"/>
    <property type="match status" value="1"/>
</dbReference>
<evidence type="ECO:0000256" key="1">
    <source>
        <dbReference type="ARBA" id="ARBA00000109"/>
    </source>
</evidence>